<gene>
    <name evidence="1" type="ORF">D0Y65_054404</name>
</gene>
<protein>
    <submittedName>
        <fullName evidence="1">Protein-tyrosine-phosphatase PTP1 isoform G</fullName>
    </submittedName>
</protein>
<evidence type="ECO:0000313" key="1">
    <source>
        <dbReference type="EMBL" id="RZB44409.1"/>
    </source>
</evidence>
<name>A0A445F6M0_GLYSO</name>
<reference evidence="1 2" key="1">
    <citation type="submission" date="2018-09" db="EMBL/GenBank/DDBJ databases">
        <title>A high-quality reference genome of wild soybean provides a powerful tool to mine soybean genomes.</title>
        <authorList>
            <person name="Xie M."/>
            <person name="Chung C.Y.L."/>
            <person name="Li M.-W."/>
            <person name="Wong F.-L."/>
            <person name="Chan T.-F."/>
            <person name="Lam H.-M."/>
        </authorList>
    </citation>
    <scope>NUCLEOTIDE SEQUENCE [LARGE SCALE GENOMIC DNA]</scope>
    <source>
        <strain evidence="2">cv. W05</strain>
        <tissue evidence="1">Hypocotyl of etiolated seedlings</tissue>
    </source>
</reference>
<accession>A0A445F6M0</accession>
<sequence length="133" mass="15072">MATNTTTASSSVVFSPEKLNFWLDNPSPISLTWDQVKHCREALTSLKDKFDHTPESITHEFKLLEANRAVTESETDKICAVALDRDNFSKNRHDVYPLMFVSVDKNRIILKSTHGPLEESYGGEMVVHSITVY</sequence>
<dbReference type="Proteomes" id="UP000289340">
    <property type="component" value="Chromosome 20"/>
</dbReference>
<dbReference type="AlphaFoldDB" id="A0A445F6M0"/>
<dbReference type="EMBL" id="QZWG01000020">
    <property type="protein sequence ID" value="RZB44409.1"/>
    <property type="molecule type" value="Genomic_DNA"/>
</dbReference>
<comment type="caution">
    <text evidence="1">The sequence shown here is derived from an EMBL/GenBank/DDBJ whole genome shotgun (WGS) entry which is preliminary data.</text>
</comment>
<keyword evidence="2" id="KW-1185">Reference proteome</keyword>
<organism evidence="1 2">
    <name type="scientific">Glycine soja</name>
    <name type="common">Wild soybean</name>
    <dbReference type="NCBI Taxonomy" id="3848"/>
    <lineage>
        <taxon>Eukaryota</taxon>
        <taxon>Viridiplantae</taxon>
        <taxon>Streptophyta</taxon>
        <taxon>Embryophyta</taxon>
        <taxon>Tracheophyta</taxon>
        <taxon>Spermatophyta</taxon>
        <taxon>Magnoliopsida</taxon>
        <taxon>eudicotyledons</taxon>
        <taxon>Gunneridae</taxon>
        <taxon>Pentapetalae</taxon>
        <taxon>rosids</taxon>
        <taxon>fabids</taxon>
        <taxon>Fabales</taxon>
        <taxon>Fabaceae</taxon>
        <taxon>Papilionoideae</taxon>
        <taxon>50 kb inversion clade</taxon>
        <taxon>NPAAA clade</taxon>
        <taxon>indigoferoid/millettioid clade</taxon>
        <taxon>Phaseoleae</taxon>
        <taxon>Glycine</taxon>
        <taxon>Glycine subgen. Soja</taxon>
    </lineage>
</organism>
<evidence type="ECO:0000313" key="2">
    <source>
        <dbReference type="Proteomes" id="UP000289340"/>
    </source>
</evidence>
<proteinExistence type="predicted"/>